<sequence length="290" mass="33068">MKKTLGQVLCFPPPDNSSKISLAKLQDLKDIYETEKSNLIKNAPKLSQKVLYPTSFEKQNVLLALNIFHESNSAALAHEAGEKGKDTMGTKEFIDQFLKWWNIVNVKNSEKGKRLKNPFCDPIRSKDQMSMVFLKKFYDWLVSWNNKSALPLEKRKELGLPGKGGKLTKETQFALQFTTKSLIDIVNHIFKEHTPEYILLVMSNCRKSCTSVVFPLGNERSLHQQRSYGEALDCDVTNLFVFFLRTAPYKRLDSKQGTKVAKYAKEGNVDVKIYSANENAFRIASFALNI</sequence>
<name>A0A4Y2I1P3_ARAVE</name>
<dbReference type="EMBL" id="BGPR01002325">
    <property type="protein sequence ID" value="GBM71631.1"/>
    <property type="molecule type" value="Genomic_DNA"/>
</dbReference>
<organism evidence="1 2">
    <name type="scientific">Araneus ventricosus</name>
    <name type="common">Orbweaver spider</name>
    <name type="synonym">Epeira ventricosa</name>
    <dbReference type="NCBI Taxonomy" id="182803"/>
    <lineage>
        <taxon>Eukaryota</taxon>
        <taxon>Metazoa</taxon>
        <taxon>Ecdysozoa</taxon>
        <taxon>Arthropoda</taxon>
        <taxon>Chelicerata</taxon>
        <taxon>Arachnida</taxon>
        <taxon>Araneae</taxon>
        <taxon>Araneomorphae</taxon>
        <taxon>Entelegynae</taxon>
        <taxon>Araneoidea</taxon>
        <taxon>Araneidae</taxon>
        <taxon>Araneus</taxon>
    </lineage>
</organism>
<evidence type="ECO:0000313" key="2">
    <source>
        <dbReference type="Proteomes" id="UP000499080"/>
    </source>
</evidence>
<dbReference type="Proteomes" id="UP000499080">
    <property type="component" value="Unassembled WGS sequence"/>
</dbReference>
<accession>A0A4Y2I1P3</accession>
<proteinExistence type="predicted"/>
<reference evidence="1 2" key="1">
    <citation type="journal article" date="2019" name="Sci. Rep.">
        <title>Orb-weaving spider Araneus ventricosus genome elucidates the spidroin gene catalogue.</title>
        <authorList>
            <person name="Kono N."/>
            <person name="Nakamura H."/>
            <person name="Ohtoshi R."/>
            <person name="Moran D.A.P."/>
            <person name="Shinohara A."/>
            <person name="Yoshida Y."/>
            <person name="Fujiwara M."/>
            <person name="Mori M."/>
            <person name="Tomita M."/>
            <person name="Arakawa K."/>
        </authorList>
    </citation>
    <scope>NUCLEOTIDE SEQUENCE [LARGE SCALE GENOMIC DNA]</scope>
</reference>
<comment type="caution">
    <text evidence="1">The sequence shown here is derived from an EMBL/GenBank/DDBJ whole genome shotgun (WGS) entry which is preliminary data.</text>
</comment>
<evidence type="ECO:0000313" key="1">
    <source>
        <dbReference type="EMBL" id="GBM71631.1"/>
    </source>
</evidence>
<dbReference type="AlphaFoldDB" id="A0A4Y2I1P3"/>
<gene>
    <name evidence="1" type="ORF">AVEN_269186_1</name>
</gene>
<dbReference type="OrthoDB" id="6437122at2759"/>
<protein>
    <submittedName>
        <fullName evidence="1">Uncharacterized protein</fullName>
    </submittedName>
</protein>
<keyword evidence="2" id="KW-1185">Reference proteome</keyword>